<proteinExistence type="predicted"/>
<comment type="caution">
    <text evidence="1">The sequence shown here is derived from an EMBL/GenBank/DDBJ whole genome shotgun (WGS) entry which is preliminary data.</text>
</comment>
<protein>
    <submittedName>
        <fullName evidence="1">Uncharacterized protein</fullName>
    </submittedName>
</protein>
<evidence type="ECO:0000313" key="2">
    <source>
        <dbReference type="Proteomes" id="UP001164250"/>
    </source>
</evidence>
<evidence type="ECO:0000313" key="1">
    <source>
        <dbReference type="EMBL" id="KAJ0092238.1"/>
    </source>
</evidence>
<dbReference type="EMBL" id="CM047903">
    <property type="protein sequence ID" value="KAJ0092238.1"/>
    <property type="molecule type" value="Genomic_DNA"/>
</dbReference>
<dbReference type="Proteomes" id="UP001164250">
    <property type="component" value="Chromosome 7"/>
</dbReference>
<accession>A0ACC1B021</accession>
<organism evidence="1 2">
    <name type="scientific">Pistacia atlantica</name>
    <dbReference type="NCBI Taxonomy" id="434234"/>
    <lineage>
        <taxon>Eukaryota</taxon>
        <taxon>Viridiplantae</taxon>
        <taxon>Streptophyta</taxon>
        <taxon>Embryophyta</taxon>
        <taxon>Tracheophyta</taxon>
        <taxon>Spermatophyta</taxon>
        <taxon>Magnoliopsida</taxon>
        <taxon>eudicotyledons</taxon>
        <taxon>Gunneridae</taxon>
        <taxon>Pentapetalae</taxon>
        <taxon>rosids</taxon>
        <taxon>malvids</taxon>
        <taxon>Sapindales</taxon>
        <taxon>Anacardiaceae</taxon>
        <taxon>Pistacia</taxon>
    </lineage>
</organism>
<gene>
    <name evidence="1" type="ORF">Patl1_25090</name>
</gene>
<sequence length="125" mass="14523">MDFQNREELRNILMGAHERENLSFATAKEIERILGSFGYHRAPDKLDEVMAGFYQHNNVETAQQELSHLMDIAIPNDRFSDIQQEHILVLLAEAGTLLRRPVRAVALYAISYRIRNILKQLRFSL</sequence>
<reference evidence="2" key="1">
    <citation type="journal article" date="2023" name="G3 (Bethesda)">
        <title>Genome assembly and association tests identify interacting loci associated with vigor, precocity, and sex in interspecific pistachio rootstocks.</title>
        <authorList>
            <person name="Palmer W."/>
            <person name="Jacygrad E."/>
            <person name="Sagayaradj S."/>
            <person name="Cavanaugh K."/>
            <person name="Han R."/>
            <person name="Bertier L."/>
            <person name="Beede B."/>
            <person name="Kafkas S."/>
            <person name="Golino D."/>
            <person name="Preece J."/>
            <person name="Michelmore R."/>
        </authorList>
    </citation>
    <scope>NUCLEOTIDE SEQUENCE [LARGE SCALE GENOMIC DNA]</scope>
</reference>
<name>A0ACC1B021_9ROSI</name>
<keyword evidence="2" id="KW-1185">Reference proteome</keyword>